<proteinExistence type="predicted"/>
<feature type="transmembrane region" description="Helical" evidence="1">
    <location>
        <begin position="7"/>
        <end position="30"/>
    </location>
</feature>
<reference evidence="2" key="1">
    <citation type="journal article" date="2021" name="Proc. Natl. Acad. Sci. U.S.A.">
        <title>A Catalog of Tens of Thousands of Viruses from Human Metagenomes Reveals Hidden Associations with Chronic Diseases.</title>
        <authorList>
            <person name="Tisza M.J."/>
            <person name="Buck C.B."/>
        </authorList>
    </citation>
    <scope>NUCLEOTIDE SEQUENCE</scope>
    <source>
        <strain evidence="2">CtFKD2</strain>
    </source>
</reference>
<evidence type="ECO:0000313" key="2">
    <source>
        <dbReference type="EMBL" id="DAD99118.1"/>
    </source>
</evidence>
<keyword evidence="1" id="KW-0812">Transmembrane</keyword>
<accession>A0A8S5NWH0</accession>
<keyword evidence="1" id="KW-1133">Transmembrane helix</keyword>
<evidence type="ECO:0000256" key="1">
    <source>
        <dbReference type="SAM" id="Phobius"/>
    </source>
</evidence>
<dbReference type="EMBL" id="BK015275">
    <property type="protein sequence ID" value="DAD99118.1"/>
    <property type="molecule type" value="Genomic_DNA"/>
</dbReference>
<name>A0A8S5NWH0_9CAUD</name>
<protein>
    <submittedName>
        <fullName evidence="2">Uncharacterized protein</fullName>
    </submittedName>
</protein>
<sequence length="32" mass="3914">MKLNKKLFLLNSLQYHYIIVHTVIYCNLLYTL</sequence>
<organism evidence="2">
    <name type="scientific">Siphoviridae sp. ctFKD2</name>
    <dbReference type="NCBI Taxonomy" id="2825403"/>
    <lineage>
        <taxon>Viruses</taxon>
        <taxon>Duplodnaviria</taxon>
        <taxon>Heunggongvirae</taxon>
        <taxon>Uroviricota</taxon>
        <taxon>Caudoviricetes</taxon>
    </lineage>
</organism>
<keyword evidence="1" id="KW-0472">Membrane</keyword>